<dbReference type="Proteomes" id="UP000831786">
    <property type="component" value="Chromosome"/>
</dbReference>
<dbReference type="PANTHER" id="PTHR43643">
    <property type="entry name" value="HISTIDINOL-PHOSPHATE AMINOTRANSFERASE 2"/>
    <property type="match status" value="1"/>
</dbReference>
<evidence type="ECO:0000259" key="6">
    <source>
        <dbReference type="Pfam" id="PF00155"/>
    </source>
</evidence>
<dbReference type="InterPro" id="IPR004839">
    <property type="entry name" value="Aminotransferase_I/II_large"/>
</dbReference>
<keyword evidence="8" id="KW-1185">Reference proteome</keyword>
<evidence type="ECO:0000256" key="1">
    <source>
        <dbReference type="ARBA" id="ARBA00001933"/>
    </source>
</evidence>
<feature type="domain" description="Aminotransferase class I/classII large" evidence="6">
    <location>
        <begin position="32"/>
        <end position="355"/>
    </location>
</feature>
<dbReference type="InterPro" id="IPR015424">
    <property type="entry name" value="PyrdxlP-dep_Trfase"/>
</dbReference>
<proteinExistence type="inferred from homology"/>
<evidence type="ECO:0000256" key="5">
    <source>
        <dbReference type="RuleBase" id="RU003693"/>
    </source>
</evidence>
<comment type="similarity">
    <text evidence="5">Belongs to the class-II pyridoxal-phosphate-dependent aminotransferase family.</text>
</comment>
<dbReference type="InterPro" id="IPR024892">
    <property type="entry name" value="ArAT"/>
</dbReference>
<dbReference type="EMBL" id="CP095045">
    <property type="protein sequence ID" value="UOQ57089.1"/>
    <property type="molecule type" value="Genomic_DNA"/>
</dbReference>
<dbReference type="Gene3D" id="3.90.1150.10">
    <property type="entry name" value="Aspartate Aminotransferase, domain 1"/>
    <property type="match status" value="1"/>
</dbReference>
<evidence type="ECO:0000313" key="8">
    <source>
        <dbReference type="Proteomes" id="UP000831786"/>
    </source>
</evidence>
<sequence length="362" mass="37650">MSENAAVPVRLRAEVLAAPAYRQGAAPTKPGFKLSSNENPFAPLPGVLDALRRRLDVNRYAGAAMPELRAELAAPFGVGPERVHLGAGSVTILYQLVHAAAGAGDEYLFAWPSFEAYPSLGLASGATPVPVPLAAGARHDLDAMADAITERTRAILLCTPNNPTGPAIARADFDRFMARVPATVLVVLDEAYREFVTDPAAVRGEDVLAAHPNLVVLRTFSKAYGLAGLRIGYGVGEPAILAAAQSIAIPLSVTGIAEAAARASLEPAARGELEARVAVIVERRDALVAGLRELGLAIPEAQGNFVWIPEGEGGVADAQTLAAAFAGAGTLVRPFAGHGVRISVGEAESLPEVLDIVRRFLG</sequence>
<dbReference type="InterPro" id="IPR050106">
    <property type="entry name" value="HistidinolP_aminotransfase"/>
</dbReference>
<dbReference type="SUPFAM" id="SSF53383">
    <property type="entry name" value="PLP-dependent transferases"/>
    <property type="match status" value="1"/>
</dbReference>
<keyword evidence="3 7" id="KW-0808">Transferase</keyword>
<comment type="cofactor">
    <cofactor evidence="1 5">
        <name>pyridoxal 5'-phosphate</name>
        <dbReference type="ChEBI" id="CHEBI:597326"/>
    </cofactor>
</comment>
<dbReference type="CDD" id="cd00609">
    <property type="entry name" value="AAT_like"/>
    <property type="match status" value="1"/>
</dbReference>
<keyword evidence="2 7" id="KW-0032">Aminotransferase</keyword>
<reference evidence="7 8" key="1">
    <citation type="submission" date="2022-04" db="EMBL/GenBank/DDBJ databases">
        <title>Leucobacter sp. isolated from rhizosphere of garlic.</title>
        <authorList>
            <person name="Won M."/>
            <person name="Lee C.-M."/>
            <person name="Woen H.-Y."/>
            <person name="Kwon S.-W."/>
        </authorList>
    </citation>
    <scope>NUCLEOTIDE SEQUENCE [LARGE SCALE GENOMIC DNA]</scope>
    <source>
        <strain evidence="7 8">H21R-40</strain>
    </source>
</reference>
<evidence type="ECO:0000256" key="2">
    <source>
        <dbReference type="ARBA" id="ARBA00022576"/>
    </source>
</evidence>
<dbReference type="PROSITE" id="PS00599">
    <property type="entry name" value="AA_TRANSFER_CLASS_2"/>
    <property type="match status" value="1"/>
</dbReference>
<dbReference type="PANTHER" id="PTHR43643:SF3">
    <property type="entry name" value="HISTIDINOL-PHOSPHATE AMINOTRANSFERASE"/>
    <property type="match status" value="1"/>
</dbReference>
<name>A0ABY4FLE0_9MICO</name>
<dbReference type="EC" id="2.6.1.9" evidence="7"/>
<dbReference type="NCBIfam" id="NF002878">
    <property type="entry name" value="PRK03321.1"/>
    <property type="match status" value="1"/>
</dbReference>
<evidence type="ECO:0000256" key="4">
    <source>
        <dbReference type="ARBA" id="ARBA00022898"/>
    </source>
</evidence>
<dbReference type="Gene3D" id="3.40.640.10">
    <property type="entry name" value="Type I PLP-dependent aspartate aminotransferase-like (Major domain)"/>
    <property type="match status" value="1"/>
</dbReference>
<dbReference type="GO" id="GO:0004400">
    <property type="term" value="F:histidinol-phosphate transaminase activity"/>
    <property type="evidence" value="ECO:0007669"/>
    <property type="project" value="UniProtKB-EC"/>
</dbReference>
<organism evidence="7 8">
    <name type="scientific">Leucobacter allii</name>
    <dbReference type="NCBI Taxonomy" id="2932247"/>
    <lineage>
        <taxon>Bacteria</taxon>
        <taxon>Bacillati</taxon>
        <taxon>Actinomycetota</taxon>
        <taxon>Actinomycetes</taxon>
        <taxon>Micrococcales</taxon>
        <taxon>Microbacteriaceae</taxon>
        <taxon>Leucobacter</taxon>
    </lineage>
</organism>
<gene>
    <name evidence="7" type="ORF">MUN78_15750</name>
</gene>
<keyword evidence="4 5" id="KW-0663">Pyridoxal phosphate</keyword>
<dbReference type="RefSeq" id="WP_244727678.1">
    <property type="nucleotide sequence ID" value="NZ_CP095045.1"/>
</dbReference>
<dbReference type="InterPro" id="IPR001917">
    <property type="entry name" value="Aminotrans_II_pyridoxalP_BS"/>
</dbReference>
<dbReference type="Pfam" id="PF00155">
    <property type="entry name" value="Aminotran_1_2"/>
    <property type="match status" value="1"/>
</dbReference>
<dbReference type="InterPro" id="IPR015422">
    <property type="entry name" value="PyrdxlP-dep_Trfase_small"/>
</dbReference>
<evidence type="ECO:0000256" key="3">
    <source>
        <dbReference type="ARBA" id="ARBA00022679"/>
    </source>
</evidence>
<dbReference type="InterPro" id="IPR015421">
    <property type="entry name" value="PyrdxlP-dep_Trfase_major"/>
</dbReference>
<evidence type="ECO:0000313" key="7">
    <source>
        <dbReference type="EMBL" id="UOQ57089.1"/>
    </source>
</evidence>
<protein>
    <submittedName>
        <fullName evidence="7">Histidinol-phosphate transaminase</fullName>
        <ecNumber evidence="7">2.6.1.9</ecNumber>
    </submittedName>
</protein>
<accession>A0ABY4FLE0</accession>